<evidence type="ECO:0000256" key="2">
    <source>
        <dbReference type="ARBA" id="ARBA00022448"/>
    </source>
</evidence>
<evidence type="ECO:0000256" key="1">
    <source>
        <dbReference type="ARBA" id="ARBA00004141"/>
    </source>
</evidence>
<dbReference type="Pfam" id="PF07690">
    <property type="entry name" value="MFS_1"/>
    <property type="match status" value="1"/>
</dbReference>
<keyword evidence="4 6" id="KW-1133">Transmembrane helix</keyword>
<dbReference type="GO" id="GO:0022857">
    <property type="term" value="F:transmembrane transporter activity"/>
    <property type="evidence" value="ECO:0007669"/>
    <property type="project" value="InterPro"/>
</dbReference>
<dbReference type="InterPro" id="IPR044770">
    <property type="entry name" value="MFS_spinster-like"/>
</dbReference>
<dbReference type="SUPFAM" id="SSF103473">
    <property type="entry name" value="MFS general substrate transporter"/>
    <property type="match status" value="1"/>
</dbReference>
<keyword evidence="3 6" id="KW-0812">Transmembrane</keyword>
<proteinExistence type="predicted"/>
<feature type="transmembrane region" description="Helical" evidence="6">
    <location>
        <begin position="405"/>
        <end position="428"/>
    </location>
</feature>
<keyword evidence="5 6" id="KW-0472">Membrane</keyword>
<dbReference type="InterPro" id="IPR020846">
    <property type="entry name" value="MFS_dom"/>
</dbReference>
<feature type="transmembrane region" description="Helical" evidence="6">
    <location>
        <begin position="110"/>
        <end position="132"/>
    </location>
</feature>
<feature type="domain" description="Major facilitator superfamily (MFS) profile" evidence="7">
    <location>
        <begin position="18"/>
        <end position="433"/>
    </location>
</feature>
<evidence type="ECO:0000313" key="8">
    <source>
        <dbReference type="EMBL" id="MBB4614823.1"/>
    </source>
</evidence>
<dbReference type="Proteomes" id="UP000538566">
    <property type="component" value="Unassembled WGS sequence"/>
</dbReference>
<dbReference type="GO" id="GO:0016020">
    <property type="term" value="C:membrane"/>
    <property type="evidence" value="ECO:0007669"/>
    <property type="project" value="UniProtKB-SubCell"/>
</dbReference>
<dbReference type="EMBL" id="JACHOA010000006">
    <property type="protein sequence ID" value="MBB4614823.1"/>
    <property type="molecule type" value="Genomic_DNA"/>
</dbReference>
<reference evidence="8 9" key="1">
    <citation type="submission" date="2020-08" db="EMBL/GenBank/DDBJ databases">
        <title>Genomic Encyclopedia of Type Strains, Phase IV (KMG-IV): sequencing the most valuable type-strain genomes for metagenomic binning, comparative biology and taxonomic classification.</title>
        <authorList>
            <person name="Goeker M."/>
        </authorList>
    </citation>
    <scope>NUCLEOTIDE SEQUENCE [LARGE SCALE GENOMIC DNA]</scope>
    <source>
        <strain evidence="8 9">DSM 17507</strain>
    </source>
</reference>
<keyword evidence="9" id="KW-1185">Reference proteome</keyword>
<feature type="transmembrane region" description="Helical" evidence="6">
    <location>
        <begin position="372"/>
        <end position="393"/>
    </location>
</feature>
<gene>
    <name evidence="8" type="ORF">GGR37_003113</name>
</gene>
<dbReference type="AlphaFoldDB" id="A0A7W7EUW0"/>
<dbReference type="Gene3D" id="1.20.1250.20">
    <property type="entry name" value="MFS general substrate transporter like domains"/>
    <property type="match status" value="2"/>
</dbReference>
<dbReference type="PANTHER" id="PTHR23505">
    <property type="entry name" value="SPINSTER"/>
    <property type="match status" value="1"/>
</dbReference>
<comment type="subcellular location">
    <subcellularLocation>
        <location evidence="1">Membrane</location>
        <topology evidence="1">Multi-pass membrane protein</topology>
    </subcellularLocation>
</comment>
<feature type="transmembrane region" description="Helical" evidence="6">
    <location>
        <begin position="313"/>
        <end position="332"/>
    </location>
</feature>
<evidence type="ECO:0000259" key="7">
    <source>
        <dbReference type="PROSITE" id="PS50850"/>
    </source>
</evidence>
<feature type="transmembrane region" description="Helical" evidence="6">
    <location>
        <begin position="338"/>
        <end position="360"/>
    </location>
</feature>
<feature type="transmembrane region" description="Helical" evidence="6">
    <location>
        <begin position="53"/>
        <end position="77"/>
    </location>
</feature>
<organism evidence="8 9">
    <name type="scientific">Novosphingobium taihuense</name>
    <dbReference type="NCBI Taxonomy" id="260085"/>
    <lineage>
        <taxon>Bacteria</taxon>
        <taxon>Pseudomonadati</taxon>
        <taxon>Pseudomonadota</taxon>
        <taxon>Alphaproteobacteria</taxon>
        <taxon>Sphingomonadales</taxon>
        <taxon>Sphingomonadaceae</taxon>
        <taxon>Novosphingobium</taxon>
    </lineage>
</organism>
<dbReference type="PROSITE" id="PS50850">
    <property type="entry name" value="MFS"/>
    <property type="match status" value="1"/>
</dbReference>
<evidence type="ECO:0000256" key="6">
    <source>
        <dbReference type="SAM" id="Phobius"/>
    </source>
</evidence>
<feature type="transmembrane region" description="Helical" evidence="6">
    <location>
        <begin position="84"/>
        <end position="104"/>
    </location>
</feature>
<name>A0A7W7EUW0_9SPHN</name>
<protein>
    <submittedName>
        <fullName evidence="8">MFS family permease</fullName>
    </submittedName>
</protein>
<evidence type="ECO:0000256" key="3">
    <source>
        <dbReference type="ARBA" id="ARBA00022692"/>
    </source>
</evidence>
<dbReference type="InterPro" id="IPR011701">
    <property type="entry name" value="MFS"/>
</dbReference>
<evidence type="ECO:0000256" key="5">
    <source>
        <dbReference type="ARBA" id="ARBA00023136"/>
    </source>
</evidence>
<keyword evidence="2" id="KW-0813">Transport</keyword>
<feature type="transmembrane region" description="Helical" evidence="6">
    <location>
        <begin position="144"/>
        <end position="166"/>
    </location>
</feature>
<feature type="transmembrane region" description="Helical" evidence="6">
    <location>
        <begin position="186"/>
        <end position="207"/>
    </location>
</feature>
<feature type="transmembrane region" description="Helical" evidence="6">
    <location>
        <begin position="281"/>
        <end position="301"/>
    </location>
</feature>
<evidence type="ECO:0000256" key="4">
    <source>
        <dbReference type="ARBA" id="ARBA00022989"/>
    </source>
</evidence>
<comment type="caution">
    <text evidence="8">The sequence shown here is derived from an EMBL/GenBank/DDBJ whole genome shotgun (WGS) entry which is preliminary data.</text>
</comment>
<dbReference type="InterPro" id="IPR036259">
    <property type="entry name" value="MFS_trans_sf"/>
</dbReference>
<dbReference type="PANTHER" id="PTHR23505:SF79">
    <property type="entry name" value="PROTEIN SPINSTER"/>
    <property type="match status" value="1"/>
</dbReference>
<sequence>MSAPDQTRWPSPAHAWGMVTLLFLAGVFSVIDRGVLAIVVDPVRQDIGIGDEQVALLQGLAFGLFYAIMGMPMGLLADRVSRKHLVATGIGLWSLATIASGLAQGFGSLFAARLMVGLGEAALGPCAISLIADLFPPERRGRPISLYMMGQGLANGLAIVLTGLVLTHAAQGAFTGLPLLEALAPWRVAFVLFGAGGIGVAAAMALLTREPERKGASIPASAKGVAGKAELQWLWANRGLTVPLYLAFAICFTAAYGAGAWTPTLLLRGYGVSPAFLGTWLGPFAMAFSATGPLLGGYLLDRAMQRGRTGARFTILTLAPLCAIPSALAVLAPDPRLAAVLVASSNAVFACVGTVMFATLQTLVPANMRGSAISLTLVLNTLLGATLGPLLVATITERLFGNPAMVGWSIALVAIPCVLISSLLYAIAGKSTHAAFHSRTG</sequence>
<evidence type="ECO:0000313" key="9">
    <source>
        <dbReference type="Proteomes" id="UP000538566"/>
    </source>
</evidence>
<feature type="transmembrane region" description="Helical" evidence="6">
    <location>
        <begin position="242"/>
        <end position="261"/>
    </location>
</feature>
<accession>A0A7W7EUW0</accession>